<dbReference type="Proteomes" id="UP001162483">
    <property type="component" value="Unassembled WGS sequence"/>
</dbReference>
<organism evidence="1 2">
    <name type="scientific">Staurois parvus</name>
    <dbReference type="NCBI Taxonomy" id="386267"/>
    <lineage>
        <taxon>Eukaryota</taxon>
        <taxon>Metazoa</taxon>
        <taxon>Chordata</taxon>
        <taxon>Craniata</taxon>
        <taxon>Vertebrata</taxon>
        <taxon>Euteleostomi</taxon>
        <taxon>Amphibia</taxon>
        <taxon>Batrachia</taxon>
        <taxon>Anura</taxon>
        <taxon>Neobatrachia</taxon>
        <taxon>Ranoidea</taxon>
        <taxon>Ranidae</taxon>
        <taxon>Staurois</taxon>
    </lineage>
</organism>
<proteinExistence type="predicted"/>
<dbReference type="EMBL" id="CATNWA010006786">
    <property type="protein sequence ID" value="CAI9552818.1"/>
    <property type="molecule type" value="Genomic_DNA"/>
</dbReference>
<sequence>MRPCMLRFAWAQEPIHLNGLPCPGTHREDIPALLWKSQPAREPRFPVRLRFLVWAACH</sequence>
<evidence type="ECO:0000313" key="1">
    <source>
        <dbReference type="EMBL" id="CAI9552818.1"/>
    </source>
</evidence>
<accession>A0ABN9BYK6</accession>
<comment type="caution">
    <text evidence="1">The sequence shown here is derived from an EMBL/GenBank/DDBJ whole genome shotgun (WGS) entry which is preliminary data.</text>
</comment>
<evidence type="ECO:0000313" key="2">
    <source>
        <dbReference type="Proteomes" id="UP001162483"/>
    </source>
</evidence>
<gene>
    <name evidence="1" type="ORF">SPARVUS_LOCUS3948297</name>
</gene>
<keyword evidence="2" id="KW-1185">Reference proteome</keyword>
<name>A0ABN9BYK6_9NEOB</name>
<protein>
    <submittedName>
        <fullName evidence="1">Uncharacterized protein</fullName>
    </submittedName>
</protein>
<reference evidence="1" key="1">
    <citation type="submission" date="2023-05" db="EMBL/GenBank/DDBJ databases">
        <authorList>
            <person name="Stuckert A."/>
        </authorList>
    </citation>
    <scope>NUCLEOTIDE SEQUENCE</scope>
</reference>